<evidence type="ECO:0000313" key="2">
    <source>
        <dbReference type="Proteomes" id="UP000323506"/>
    </source>
</evidence>
<dbReference type="Proteomes" id="UP000323506">
    <property type="component" value="Chromosome D12"/>
</dbReference>
<protein>
    <submittedName>
        <fullName evidence="1">Uncharacterized protein</fullName>
    </submittedName>
</protein>
<keyword evidence="2" id="KW-1185">Reference proteome</keyword>
<dbReference type="EMBL" id="CM017712">
    <property type="protein sequence ID" value="TYG40157.1"/>
    <property type="molecule type" value="Genomic_DNA"/>
</dbReference>
<accession>A0A5D2A5K3</accession>
<evidence type="ECO:0000313" key="1">
    <source>
        <dbReference type="EMBL" id="TYG40157.1"/>
    </source>
</evidence>
<reference evidence="1 2" key="1">
    <citation type="submission" date="2019-06" db="EMBL/GenBank/DDBJ databases">
        <title>WGS assembly of Gossypium darwinii.</title>
        <authorList>
            <person name="Chen Z.J."/>
            <person name="Sreedasyam A."/>
            <person name="Ando A."/>
            <person name="Song Q."/>
            <person name="De L."/>
            <person name="Hulse-Kemp A."/>
            <person name="Ding M."/>
            <person name="Ye W."/>
            <person name="Kirkbride R."/>
            <person name="Jenkins J."/>
            <person name="Plott C."/>
            <person name="Lovell J."/>
            <person name="Lin Y.-M."/>
            <person name="Vaughn R."/>
            <person name="Liu B."/>
            <person name="Li W."/>
            <person name="Simpson S."/>
            <person name="Scheffler B."/>
            <person name="Saski C."/>
            <person name="Grover C."/>
            <person name="Hu G."/>
            <person name="Conover J."/>
            <person name="Carlson J."/>
            <person name="Shu S."/>
            <person name="Boston L."/>
            <person name="Williams M."/>
            <person name="Peterson D."/>
            <person name="Mcgee K."/>
            <person name="Jones D."/>
            <person name="Wendel J."/>
            <person name="Stelly D."/>
            <person name="Grimwood J."/>
            <person name="Schmutz J."/>
        </authorList>
    </citation>
    <scope>NUCLEOTIDE SEQUENCE [LARGE SCALE GENOMIC DNA]</scope>
    <source>
        <strain evidence="1">1808015.09</strain>
    </source>
</reference>
<proteinExistence type="predicted"/>
<gene>
    <name evidence="1" type="ORF">ES288_D12G070900v1</name>
</gene>
<organism evidence="1 2">
    <name type="scientific">Gossypium darwinii</name>
    <name type="common">Darwin's cotton</name>
    <name type="synonym">Gossypium barbadense var. darwinii</name>
    <dbReference type="NCBI Taxonomy" id="34276"/>
    <lineage>
        <taxon>Eukaryota</taxon>
        <taxon>Viridiplantae</taxon>
        <taxon>Streptophyta</taxon>
        <taxon>Embryophyta</taxon>
        <taxon>Tracheophyta</taxon>
        <taxon>Spermatophyta</taxon>
        <taxon>Magnoliopsida</taxon>
        <taxon>eudicotyledons</taxon>
        <taxon>Gunneridae</taxon>
        <taxon>Pentapetalae</taxon>
        <taxon>rosids</taxon>
        <taxon>malvids</taxon>
        <taxon>Malvales</taxon>
        <taxon>Malvaceae</taxon>
        <taxon>Malvoideae</taxon>
        <taxon>Gossypium</taxon>
    </lineage>
</organism>
<sequence>MWTRILVMPIIPIRETHHWRENSPSACSTPLTPYYSREPFPDTISFQDKVGVGVQSTTITSSELAADSLK</sequence>
<dbReference type="AlphaFoldDB" id="A0A5D2A5K3"/>
<name>A0A5D2A5K3_GOSDA</name>